<feature type="region of interest" description="Disordered" evidence="1">
    <location>
        <begin position="27"/>
        <end position="46"/>
    </location>
</feature>
<proteinExistence type="predicted"/>
<feature type="non-terminal residue" evidence="2">
    <location>
        <position position="91"/>
    </location>
</feature>
<gene>
    <name evidence="2" type="ORF">TSPGSL018_17076</name>
</gene>
<evidence type="ECO:0000256" key="1">
    <source>
        <dbReference type="SAM" id="MobiDB-lite"/>
    </source>
</evidence>
<protein>
    <submittedName>
        <fullName evidence="2">Uncharacterized protein</fullName>
    </submittedName>
</protein>
<feature type="non-terminal residue" evidence="2">
    <location>
        <position position="1"/>
    </location>
</feature>
<dbReference type="EMBL" id="GBEZ01007812">
    <property type="protein sequence ID" value="JAC77677.1"/>
    <property type="molecule type" value="Transcribed_RNA"/>
</dbReference>
<accession>A0A061RXS3</accession>
<reference evidence="2" key="1">
    <citation type="submission" date="2014-05" db="EMBL/GenBank/DDBJ databases">
        <title>The transcriptome of the halophilic microalga Tetraselmis sp. GSL018 isolated from the Great Salt Lake, Utah.</title>
        <authorList>
            <person name="Jinkerson R.E."/>
            <person name="D'Adamo S."/>
            <person name="Posewitz M.C."/>
        </authorList>
    </citation>
    <scope>NUCLEOTIDE SEQUENCE</scope>
    <source>
        <strain evidence="2">GSL018</strain>
    </source>
</reference>
<name>A0A061RXS3_9CHLO</name>
<sequence>QLSGAKYRLAPVICHVNNSNFSRVDQHQFTSEKHTRKGLSKGGNENLSSLKITKFKLNRCLLCDWKYKATELVSQKKRGCMSSENSSLYGR</sequence>
<organism evidence="2">
    <name type="scientific">Tetraselmis sp. GSL018</name>
    <dbReference type="NCBI Taxonomy" id="582737"/>
    <lineage>
        <taxon>Eukaryota</taxon>
        <taxon>Viridiplantae</taxon>
        <taxon>Chlorophyta</taxon>
        <taxon>core chlorophytes</taxon>
        <taxon>Chlorodendrophyceae</taxon>
        <taxon>Chlorodendrales</taxon>
        <taxon>Chlorodendraceae</taxon>
        <taxon>Tetraselmis</taxon>
    </lineage>
</organism>
<dbReference type="AlphaFoldDB" id="A0A061RXS3"/>
<evidence type="ECO:0000313" key="2">
    <source>
        <dbReference type="EMBL" id="JAC77677.1"/>
    </source>
</evidence>